<dbReference type="Proteomes" id="UP001242342">
    <property type="component" value="Unassembled WGS sequence"/>
</dbReference>
<sequence length="390" mass="45141">MRIGMILDKTFPPDPRVQNEAIELIKAGHEVFLFCLTYTNEPSEEFINEIKVKRYKSNKLEYKLSALAYTIPLYSILMKKKISHFLNKYAIEAIHVHDIVVAEAVLLANKKKQIPFILDLHENRPEIMKFYPHLKKFPQSILISTNKWKKKEEEFIKKASKLIVVTEEAKKEILERVKIASKKIFIVPNTVRNSFFKSLNKLKEHTIKNSFNLLYIGDTGERRGLKTVIKSLPVLKKDIKNIKIVIVGNVNDDLKTLVKNLDVEQYVSFEGWQNEVTFPSYISNSDICLSPLHRNIHHDTTHANKLFQYMSLGKPLLVSDATAQKNIIEKVGGGLVHEEKNVADFTKKVLTLYKEEQLRERLGKNGETFVRNEFTWDKTSKGLINLYKSL</sequence>
<dbReference type="SUPFAM" id="SSF53756">
    <property type="entry name" value="UDP-Glycosyltransferase/glycogen phosphorylase"/>
    <property type="match status" value="1"/>
</dbReference>
<accession>A0A2G1BRI6</accession>
<evidence type="ECO:0000313" key="3">
    <source>
        <dbReference type="EMBL" id="MDP2540824.1"/>
    </source>
</evidence>
<dbReference type="PANTHER" id="PTHR45947:SF3">
    <property type="entry name" value="SULFOQUINOVOSYL TRANSFERASE SQD2"/>
    <property type="match status" value="1"/>
</dbReference>
<reference evidence="4" key="2">
    <citation type="submission" date="2017-10" db="EMBL/GenBank/DDBJ databases">
        <authorList>
            <person name="Enke T.N."/>
            <person name="Cordero O.X."/>
        </authorList>
    </citation>
    <scope>NUCLEOTIDE SEQUENCE</scope>
    <source>
        <strain evidence="4">4G03</strain>
    </source>
</reference>
<feature type="domain" description="Glycosyltransferase subfamily 4-like N-terminal" evidence="2">
    <location>
        <begin position="17"/>
        <end position="191"/>
    </location>
</feature>
<comment type="caution">
    <text evidence="4">The sequence shown here is derived from an EMBL/GenBank/DDBJ whole genome shotgun (WGS) entry which is preliminary data.</text>
</comment>
<organism evidence="4 5">
    <name type="scientific">Tenacibaculum discolor</name>
    <dbReference type="NCBI Taxonomy" id="361581"/>
    <lineage>
        <taxon>Bacteria</taxon>
        <taxon>Pseudomonadati</taxon>
        <taxon>Bacteroidota</taxon>
        <taxon>Flavobacteriia</taxon>
        <taxon>Flavobacteriales</taxon>
        <taxon>Flavobacteriaceae</taxon>
        <taxon>Tenacibaculum</taxon>
    </lineage>
</organism>
<name>A0A2G1BRI6_9FLAO</name>
<proteinExistence type="predicted"/>
<gene>
    <name evidence="4" type="ORF">CSC81_14485</name>
    <name evidence="3" type="ORF">Q8W23_04975</name>
</gene>
<dbReference type="InterPro" id="IPR001296">
    <property type="entry name" value="Glyco_trans_1"/>
</dbReference>
<protein>
    <submittedName>
        <fullName evidence="4">Glycosyl transferase</fullName>
    </submittedName>
    <submittedName>
        <fullName evidence="3">Glycosyltransferase family 4 protein</fullName>
        <ecNumber evidence="3">2.4.-.-</ecNumber>
    </submittedName>
</protein>
<reference evidence="4 5" key="1">
    <citation type="journal article" date="2016" name="Nat. Commun.">
        <title>Microbial interactions lead to rapid micro-scale successions on model marine particles.</title>
        <authorList>
            <person name="Datta M.S."/>
            <person name="Sliwerska E."/>
            <person name="Gore J."/>
            <person name="Polz M.F."/>
            <person name="Cordero O.X."/>
        </authorList>
    </citation>
    <scope>NUCLEOTIDE SEQUENCE [LARGE SCALE GENOMIC DNA]</scope>
    <source>
        <strain evidence="4 5">4G03</strain>
    </source>
</reference>
<reference evidence="3 6" key="3">
    <citation type="submission" date="2023-07" db="EMBL/GenBank/DDBJ databases">
        <title>Genome content predicts the carbon catabolic preferences of heterotrophic bacteria.</title>
        <authorList>
            <person name="Gralka M."/>
        </authorList>
    </citation>
    <scope>NUCLEOTIDE SEQUENCE [LARGE SCALE GENOMIC DNA]</scope>
    <source>
        <strain evidence="3 6">4G03</strain>
    </source>
</reference>
<dbReference type="Proteomes" id="UP000222163">
    <property type="component" value="Unassembled WGS sequence"/>
</dbReference>
<dbReference type="InterPro" id="IPR050194">
    <property type="entry name" value="Glycosyltransferase_grp1"/>
</dbReference>
<evidence type="ECO:0000313" key="4">
    <source>
        <dbReference type="EMBL" id="PHN96554.1"/>
    </source>
</evidence>
<dbReference type="Pfam" id="PF00534">
    <property type="entry name" value="Glycos_transf_1"/>
    <property type="match status" value="1"/>
</dbReference>
<keyword evidence="3" id="KW-0328">Glycosyltransferase</keyword>
<dbReference type="EMBL" id="JAUYVU010000003">
    <property type="protein sequence ID" value="MDP2540824.1"/>
    <property type="molecule type" value="Genomic_DNA"/>
</dbReference>
<dbReference type="InterPro" id="IPR028098">
    <property type="entry name" value="Glyco_trans_4-like_N"/>
</dbReference>
<dbReference type="RefSeq" id="WP_099216451.1">
    <property type="nucleotide sequence ID" value="NZ_JAUYVU010000003.1"/>
</dbReference>
<dbReference type="Gene3D" id="3.40.50.2000">
    <property type="entry name" value="Glycogen Phosphorylase B"/>
    <property type="match status" value="2"/>
</dbReference>
<dbReference type="EC" id="2.4.-.-" evidence="3"/>
<dbReference type="GO" id="GO:0016758">
    <property type="term" value="F:hexosyltransferase activity"/>
    <property type="evidence" value="ECO:0007669"/>
    <property type="project" value="TreeGrafter"/>
</dbReference>
<dbReference type="CDD" id="cd03801">
    <property type="entry name" value="GT4_PimA-like"/>
    <property type="match status" value="1"/>
</dbReference>
<evidence type="ECO:0000313" key="5">
    <source>
        <dbReference type="Proteomes" id="UP000222163"/>
    </source>
</evidence>
<dbReference type="Pfam" id="PF13439">
    <property type="entry name" value="Glyco_transf_4"/>
    <property type="match status" value="1"/>
</dbReference>
<keyword evidence="4" id="KW-0808">Transferase</keyword>
<keyword evidence="6" id="KW-1185">Reference proteome</keyword>
<feature type="domain" description="Glycosyl transferase family 1" evidence="1">
    <location>
        <begin position="205"/>
        <end position="367"/>
    </location>
</feature>
<dbReference type="EMBL" id="PDUU01000016">
    <property type="protein sequence ID" value="PHN96554.1"/>
    <property type="molecule type" value="Genomic_DNA"/>
</dbReference>
<dbReference type="PANTHER" id="PTHR45947">
    <property type="entry name" value="SULFOQUINOVOSYL TRANSFERASE SQD2"/>
    <property type="match status" value="1"/>
</dbReference>
<evidence type="ECO:0000259" key="2">
    <source>
        <dbReference type="Pfam" id="PF13439"/>
    </source>
</evidence>
<dbReference type="AlphaFoldDB" id="A0A2G1BRI6"/>
<evidence type="ECO:0000313" key="6">
    <source>
        <dbReference type="Proteomes" id="UP001242342"/>
    </source>
</evidence>
<evidence type="ECO:0000259" key="1">
    <source>
        <dbReference type="Pfam" id="PF00534"/>
    </source>
</evidence>